<dbReference type="PANTHER" id="PTHR23193:SF23">
    <property type="entry name" value="NUCLEAR PORE COMPLEX PROTEIN NUP153"/>
    <property type="match status" value="1"/>
</dbReference>
<dbReference type="Gene3D" id="2.130.10.10">
    <property type="entry name" value="YVTN repeat-like/Quinoprotein amine dehydrogenase"/>
    <property type="match status" value="1"/>
</dbReference>
<feature type="compositionally biased region" description="Low complexity" evidence="4">
    <location>
        <begin position="516"/>
        <end position="525"/>
    </location>
</feature>
<dbReference type="SUPFAM" id="SSF117289">
    <property type="entry name" value="Nucleoporin domain"/>
    <property type="match status" value="1"/>
</dbReference>
<feature type="compositionally biased region" description="Polar residues" evidence="4">
    <location>
        <begin position="1429"/>
        <end position="1447"/>
    </location>
</feature>
<gene>
    <name evidence="6" type="ORF">PV10_07913</name>
</gene>
<comment type="subcellular location">
    <subcellularLocation>
        <location evidence="1">Nucleus</location>
    </subcellularLocation>
</comment>
<dbReference type="OMA" id="RGQCASI"/>
<dbReference type="VEuPathDB" id="FungiDB:PV10_07913"/>
<evidence type="ECO:0000256" key="4">
    <source>
        <dbReference type="SAM" id="MobiDB-lite"/>
    </source>
</evidence>
<feature type="compositionally biased region" description="Polar residues" evidence="4">
    <location>
        <begin position="742"/>
        <end position="759"/>
    </location>
</feature>
<feature type="compositionally biased region" description="Low complexity" evidence="4">
    <location>
        <begin position="1053"/>
        <end position="1063"/>
    </location>
</feature>
<dbReference type="GO" id="GO:0006606">
    <property type="term" value="P:protein import into nucleus"/>
    <property type="evidence" value="ECO:0007669"/>
    <property type="project" value="TreeGrafter"/>
</dbReference>
<protein>
    <recommendedName>
        <fullName evidence="5">Nucleoporin Nup159/Nup146 N-terminal domain-containing protein</fullName>
    </recommendedName>
</protein>
<dbReference type="GO" id="GO:0006405">
    <property type="term" value="P:RNA export from nucleus"/>
    <property type="evidence" value="ECO:0007669"/>
    <property type="project" value="TreeGrafter"/>
</dbReference>
<dbReference type="OrthoDB" id="248320at2759"/>
<feature type="compositionally biased region" description="Polar residues" evidence="4">
    <location>
        <begin position="770"/>
        <end position="783"/>
    </location>
</feature>
<feature type="compositionally biased region" description="Low complexity" evidence="4">
    <location>
        <begin position="489"/>
        <end position="502"/>
    </location>
</feature>
<evidence type="ECO:0000313" key="6">
    <source>
        <dbReference type="EMBL" id="KIV90629.1"/>
    </source>
</evidence>
<dbReference type="InterPro" id="IPR026054">
    <property type="entry name" value="Nucleoporin"/>
</dbReference>
<feature type="compositionally biased region" description="Basic and acidic residues" evidence="4">
    <location>
        <begin position="1121"/>
        <end position="1137"/>
    </location>
</feature>
<evidence type="ECO:0000256" key="2">
    <source>
        <dbReference type="ARBA" id="ARBA00022448"/>
    </source>
</evidence>
<keyword evidence="2" id="KW-0813">Transport</keyword>
<feature type="compositionally biased region" description="Basic and acidic residues" evidence="4">
    <location>
        <begin position="690"/>
        <end position="704"/>
    </location>
</feature>
<keyword evidence="7" id="KW-1185">Reference proteome</keyword>
<dbReference type="GO" id="GO:0005643">
    <property type="term" value="C:nuclear pore"/>
    <property type="evidence" value="ECO:0007669"/>
    <property type="project" value="TreeGrafter"/>
</dbReference>
<feature type="compositionally biased region" description="Polar residues" evidence="4">
    <location>
        <begin position="963"/>
        <end position="976"/>
    </location>
</feature>
<dbReference type="STRING" id="212818.A0A0D1Z9D3"/>
<dbReference type="GO" id="GO:0008139">
    <property type="term" value="F:nuclear localization sequence binding"/>
    <property type="evidence" value="ECO:0007669"/>
    <property type="project" value="TreeGrafter"/>
</dbReference>
<reference evidence="6 7" key="1">
    <citation type="submission" date="2015-01" db="EMBL/GenBank/DDBJ databases">
        <title>The Genome Sequence of Exophiala mesophila CBS40295.</title>
        <authorList>
            <consortium name="The Broad Institute Genomics Platform"/>
            <person name="Cuomo C."/>
            <person name="de Hoog S."/>
            <person name="Gorbushina A."/>
            <person name="Stielow B."/>
            <person name="Teixiera M."/>
            <person name="Abouelleil A."/>
            <person name="Chapman S.B."/>
            <person name="Priest M."/>
            <person name="Young S.K."/>
            <person name="Wortman J."/>
            <person name="Nusbaum C."/>
            <person name="Birren B."/>
        </authorList>
    </citation>
    <scope>NUCLEOTIDE SEQUENCE [LARGE SCALE GENOMIC DNA]</scope>
    <source>
        <strain evidence="6 7">CBS 40295</strain>
    </source>
</reference>
<dbReference type="GeneID" id="27325758"/>
<accession>A0A0D1Z9D3</accession>
<sequence length="1486" mass="157574">MAFSPSNVASAQAAGNSVSVHDGAQLLEIRTTELAFHTLNGEVKIQLLPTPWPDDNLPAPSSSLLSVASSRKLVAAAGPNAVYIAHTSKIRDLFQAIEGDQVRSYAPDITIPLPRPCQVAFSSDESVLVASTEHDGSIHAFQLDAQHILQSEPTLTISTGGSRLRALAPNPASDLAQLFAVVTDRGDCCIADLKAGALVLRDGTPELLKNATVVSWSNRGKQLVVGRNDGTAVQIKPDGSLVTTIPRPSSLPDNVHISGISWLENECFFIAYTPTAYDTDQGIPPSDYFIVSRDKAALNYTFDKLPEVVSPFGPERLPSSHQISRLRGWQPNLRDLLIVTATTSSDVGLVTKSSKPLSPEGIVDPAFTVTVIDEDTERPQLPLSSTFQDTSPIGMALDLSSTDKVPGPLKAQPEILESDGPMPNLLILNHEGVLVSWWVIYADSVREKTLYPGILSTPSTAQPEASLPQAPQLISSTAPKVPGPSSPFGSSALSGASPTSSTFGAPSAQSRLPAPSNSFGSSSGTSFGQATPISIANTSWTNTGFGANSTAGTTASVANKPTFGAPGFGSTSALGKPSFGTTAFDTASKPTFGQQSSFGSGATKSPFASAAAPSSGSGFGAFSKAGGFSSFSTGEASKTSPFAKATGFGGFGTSSSTNSFTPGTTTSAPFGESSQKSFPGVGTSPFKLESSFKGDGSAKDDLPKPDTAGGFGFDASLDDLLGTSKPAHQNNSNGATVGEKSTIGSAASQLTDNSAQQESAPFEAKLHGRPTTTPPATMSQSKATPAAPVSGLFGNSNADTRTPEAPAAKQGWSFDAMSSTTPKETPASSLFAPSSDGATPALAQHSHSSDTFHANRETPRIKEEPPSDDERGNLANIPEAPLPPDPVSKPRYASGDTSASSVNSKTVTDDAPLPPDFLAGPRSFTKGHLQQELPSDNEDELSSDFDDSEEEVTEELQAAAEGSENSQEDLQTSPESSFKDDDRSFDASPTGGAFTKITSTGEAKPASRPLFGEVVTGLGPAPKFPVPHPQESPRSPSPVRKPFASEVLRMDPSRSVSAPARPRSIIDQRKAEFKESPFSLQAAKSRDEEVARERQRREEVARRRAEEEAKQLVPLQDDEDERLKQELERPVSPKGELDEFLSYQPRPPEDTVRTGIPAQIERLASDINKMVTNLGINNRSLTSFLRYQQPNATNQSWPQVLRSDTPQDALHDEWLLGDIERLHEGYHVLAVDLEDSLVQGFDGKLEECQILLGRDLYELRAKLTALRKTLHSASAGNNTKSAPLSAEQSSVQADLRRASASVQSKLVQIEDSVAILKARIAESKGQESYNGRSSAFRRAPTHKKPTVEAVTKTVSKMMSMAEQKSADIDVLEGQLKKLGLGSMDGSTLSHDSISNGAPAATTPQQNRKLLKRATPGSTSSVYHTPESHFGNSARSNRFRTSQNSGMVTISGDDRERWRLQATRKKEAAAVLKAVLEAKRTKARSTE</sequence>
<feature type="region of interest" description="Disordered" evidence="4">
    <location>
        <begin position="1411"/>
        <end position="1452"/>
    </location>
</feature>
<name>A0A0D1Z9D3_EXOME</name>
<keyword evidence="3" id="KW-0539">Nucleus</keyword>
<organism evidence="6 7">
    <name type="scientific">Exophiala mesophila</name>
    <name type="common">Black yeast-like fungus</name>
    <dbReference type="NCBI Taxonomy" id="212818"/>
    <lineage>
        <taxon>Eukaryota</taxon>
        <taxon>Fungi</taxon>
        <taxon>Dikarya</taxon>
        <taxon>Ascomycota</taxon>
        <taxon>Pezizomycotina</taxon>
        <taxon>Eurotiomycetes</taxon>
        <taxon>Chaetothyriomycetidae</taxon>
        <taxon>Chaetothyriales</taxon>
        <taxon>Herpotrichiellaceae</taxon>
        <taxon>Exophiala</taxon>
    </lineage>
</organism>
<dbReference type="Proteomes" id="UP000054302">
    <property type="component" value="Unassembled WGS sequence"/>
</dbReference>
<evidence type="ECO:0000256" key="3">
    <source>
        <dbReference type="ARBA" id="ARBA00023242"/>
    </source>
</evidence>
<feature type="compositionally biased region" description="Polar residues" evidence="4">
    <location>
        <begin position="816"/>
        <end position="832"/>
    </location>
</feature>
<evidence type="ECO:0000256" key="1">
    <source>
        <dbReference type="ARBA" id="ARBA00004123"/>
    </source>
</evidence>
<dbReference type="GO" id="GO:0017056">
    <property type="term" value="F:structural constituent of nuclear pore"/>
    <property type="evidence" value="ECO:0007669"/>
    <property type="project" value="TreeGrafter"/>
</dbReference>
<feature type="compositionally biased region" description="Basic and acidic residues" evidence="4">
    <location>
        <begin position="1064"/>
        <end position="1075"/>
    </location>
</feature>
<proteinExistence type="predicted"/>
<evidence type="ECO:0000313" key="7">
    <source>
        <dbReference type="Proteomes" id="UP000054302"/>
    </source>
</evidence>
<dbReference type="RefSeq" id="XP_016222203.1">
    <property type="nucleotide sequence ID" value="XM_016372871.1"/>
</dbReference>
<dbReference type="InterPro" id="IPR039462">
    <property type="entry name" value="Nup159/Nup146_N"/>
</dbReference>
<dbReference type="PANTHER" id="PTHR23193">
    <property type="entry name" value="NUCLEAR PORE COMPLEX PROTEIN NUP"/>
    <property type="match status" value="1"/>
</dbReference>
<feature type="compositionally biased region" description="Polar residues" evidence="4">
    <location>
        <begin position="895"/>
        <end position="906"/>
    </location>
</feature>
<feature type="compositionally biased region" description="Basic and acidic residues" evidence="4">
    <location>
        <begin position="847"/>
        <end position="872"/>
    </location>
</feature>
<evidence type="ECO:0000259" key="5">
    <source>
        <dbReference type="Pfam" id="PF16755"/>
    </source>
</evidence>
<dbReference type="HOGENOM" id="CLU_003852_0_0_1"/>
<feature type="compositionally biased region" description="Acidic residues" evidence="4">
    <location>
        <begin position="935"/>
        <end position="954"/>
    </location>
</feature>
<feature type="compositionally biased region" description="Basic and acidic residues" evidence="4">
    <location>
        <begin position="1084"/>
        <end position="1110"/>
    </location>
</feature>
<dbReference type="Pfam" id="PF16755">
    <property type="entry name" value="Beta-prop_NUP159_NUP214"/>
    <property type="match status" value="1"/>
</dbReference>
<dbReference type="EMBL" id="KN847524">
    <property type="protein sequence ID" value="KIV90629.1"/>
    <property type="molecule type" value="Genomic_DNA"/>
</dbReference>
<feature type="domain" description="Nucleoporin Nup159/Nup146 N-terminal" evidence="5">
    <location>
        <begin position="58"/>
        <end position="434"/>
    </location>
</feature>
<feature type="region of interest" description="Disordered" evidence="4">
    <location>
        <begin position="1387"/>
        <end position="1406"/>
    </location>
</feature>
<feature type="compositionally biased region" description="Polar residues" evidence="4">
    <location>
        <begin position="726"/>
        <end position="735"/>
    </location>
</feature>
<dbReference type="InterPro" id="IPR015943">
    <property type="entry name" value="WD40/YVTN_repeat-like_dom_sf"/>
</dbReference>
<feature type="compositionally biased region" description="Low complexity" evidence="4">
    <location>
        <begin position="653"/>
        <end position="667"/>
    </location>
</feature>
<feature type="region of interest" description="Disordered" evidence="4">
    <location>
        <begin position="474"/>
        <end position="525"/>
    </location>
</feature>
<feature type="region of interest" description="Disordered" evidence="4">
    <location>
        <begin position="653"/>
        <end position="1152"/>
    </location>
</feature>